<dbReference type="Gene3D" id="3.40.630.30">
    <property type="match status" value="1"/>
</dbReference>
<dbReference type="CDD" id="cd04301">
    <property type="entry name" value="NAT_SF"/>
    <property type="match status" value="1"/>
</dbReference>
<dbReference type="InterPro" id="IPR016181">
    <property type="entry name" value="Acyl_CoA_acyltransferase"/>
</dbReference>
<sequence length="381" mass="39961">MTSTPARTLLHLCTTADWAAARAAGELAPPSLADAGFVHLSTCRQVTLPADRIFRGRDDVLLLAIDPDALTGAGVPVRWEPGLPTDPPELRFPHAYGAVPVTAVIAVLPYRPRPDGGFDEPALLPAAADTALRAAVLEPSLLRRVATREVPVLGGVAVLTAAVPGSRQHNQLLITEAVSAADVAAEADRVLGGAGLAHRRAMLTGRGCAAAAGLGERGWGIERLVTMAAPAGGGASGRVEQVDLETLQPAWVAMWRRELHGVSDTDVAQLVDRYRLEEPEIDLRYLAVRDGGAVVSSCLLKIDGGTAMLDEVTTDPAHRGRGHGDALVQDARAIAGRAGCDLVVLDAAADDWPRHWYARRGFAEVGERATASRDAAPPPIG</sequence>
<proteinExistence type="predicted"/>
<evidence type="ECO:0000313" key="3">
    <source>
        <dbReference type="Proteomes" id="UP000586918"/>
    </source>
</evidence>
<keyword evidence="3" id="KW-1185">Reference proteome</keyword>
<comment type="caution">
    <text evidence="2">The sequence shown here is derived from an EMBL/GenBank/DDBJ whole genome shotgun (WGS) entry which is preliminary data.</text>
</comment>
<keyword evidence="2" id="KW-0808">Transferase</keyword>
<protein>
    <submittedName>
        <fullName evidence="2">GNAT family N-acetyltransferase</fullName>
    </submittedName>
</protein>
<dbReference type="RefSeq" id="WP_169415574.1">
    <property type="nucleotide sequence ID" value="NZ_JAAXKZ010000139.1"/>
</dbReference>
<dbReference type="PROSITE" id="PS51186">
    <property type="entry name" value="GNAT"/>
    <property type="match status" value="1"/>
</dbReference>
<dbReference type="InterPro" id="IPR000182">
    <property type="entry name" value="GNAT_dom"/>
</dbReference>
<dbReference type="SUPFAM" id="SSF56399">
    <property type="entry name" value="ADP-ribosylation"/>
    <property type="match status" value="1"/>
</dbReference>
<accession>A0A848DPX4</accession>
<evidence type="ECO:0000259" key="1">
    <source>
        <dbReference type="PROSITE" id="PS51186"/>
    </source>
</evidence>
<dbReference type="PANTHER" id="PTHR34129:SF1">
    <property type="entry name" value="DUF952 DOMAIN-CONTAINING PROTEIN"/>
    <property type="match status" value="1"/>
</dbReference>
<dbReference type="EMBL" id="JAAXKZ010000139">
    <property type="protein sequence ID" value="NMH94900.1"/>
    <property type="molecule type" value="Genomic_DNA"/>
</dbReference>
<dbReference type="InterPro" id="IPR009297">
    <property type="entry name" value="DUF952"/>
</dbReference>
<dbReference type="Gene3D" id="3.20.170.20">
    <property type="entry name" value="Protein of unknown function DUF952"/>
    <property type="match status" value="1"/>
</dbReference>
<feature type="domain" description="N-acetyltransferase" evidence="1">
    <location>
        <begin position="242"/>
        <end position="381"/>
    </location>
</feature>
<dbReference type="GO" id="GO:0016747">
    <property type="term" value="F:acyltransferase activity, transferring groups other than amino-acyl groups"/>
    <property type="evidence" value="ECO:0007669"/>
    <property type="project" value="InterPro"/>
</dbReference>
<dbReference type="PANTHER" id="PTHR34129">
    <property type="entry name" value="BLR1139 PROTEIN"/>
    <property type="match status" value="1"/>
</dbReference>
<dbReference type="Pfam" id="PF06108">
    <property type="entry name" value="DUF952"/>
    <property type="match status" value="1"/>
</dbReference>
<evidence type="ECO:0000313" key="2">
    <source>
        <dbReference type="EMBL" id="NMH94900.1"/>
    </source>
</evidence>
<reference evidence="2 3" key="1">
    <citation type="submission" date="2020-04" db="EMBL/GenBank/DDBJ databases">
        <authorList>
            <person name="Klaysubun C."/>
            <person name="Duangmal K."/>
            <person name="Lipun K."/>
        </authorList>
    </citation>
    <scope>NUCLEOTIDE SEQUENCE [LARGE SCALE GENOMIC DNA]</scope>
    <source>
        <strain evidence="2 3">DSM 45300</strain>
    </source>
</reference>
<name>A0A848DPX4_9PSEU</name>
<gene>
    <name evidence="2" type="ORF">HF519_25685</name>
</gene>
<organism evidence="2 3">
    <name type="scientific">Pseudonocardia bannensis</name>
    <dbReference type="NCBI Taxonomy" id="630973"/>
    <lineage>
        <taxon>Bacteria</taxon>
        <taxon>Bacillati</taxon>
        <taxon>Actinomycetota</taxon>
        <taxon>Actinomycetes</taxon>
        <taxon>Pseudonocardiales</taxon>
        <taxon>Pseudonocardiaceae</taxon>
        <taxon>Pseudonocardia</taxon>
    </lineage>
</organism>
<dbReference type="SUPFAM" id="SSF55729">
    <property type="entry name" value="Acyl-CoA N-acyltransferases (Nat)"/>
    <property type="match status" value="1"/>
</dbReference>
<dbReference type="Pfam" id="PF13508">
    <property type="entry name" value="Acetyltransf_7"/>
    <property type="match status" value="1"/>
</dbReference>
<dbReference type="AlphaFoldDB" id="A0A848DPX4"/>
<dbReference type="Proteomes" id="UP000586918">
    <property type="component" value="Unassembled WGS sequence"/>
</dbReference>